<dbReference type="PRINTS" id="PR00300">
    <property type="entry name" value="CLPPROTEASEA"/>
</dbReference>
<dbReference type="InterPro" id="IPR027417">
    <property type="entry name" value="P-loop_NTPase"/>
</dbReference>
<dbReference type="Proteomes" id="UP001642540">
    <property type="component" value="Unassembled WGS sequence"/>
</dbReference>
<accession>A0ABP1Q722</accession>
<comment type="similarity">
    <text evidence="1">Belongs to the AAA ATPase family. PCH2 subfamily.</text>
</comment>
<organism evidence="7 8">
    <name type="scientific">Orchesella dallaii</name>
    <dbReference type="NCBI Taxonomy" id="48710"/>
    <lineage>
        <taxon>Eukaryota</taxon>
        <taxon>Metazoa</taxon>
        <taxon>Ecdysozoa</taxon>
        <taxon>Arthropoda</taxon>
        <taxon>Hexapoda</taxon>
        <taxon>Collembola</taxon>
        <taxon>Entomobryomorpha</taxon>
        <taxon>Entomobryoidea</taxon>
        <taxon>Orchesellidae</taxon>
        <taxon>Orchesellinae</taxon>
        <taxon>Orchesella</taxon>
    </lineage>
</organism>
<keyword evidence="8" id="KW-1185">Reference proteome</keyword>
<dbReference type="InterPro" id="IPR003959">
    <property type="entry name" value="ATPase_AAA_core"/>
</dbReference>
<reference evidence="7 8" key="1">
    <citation type="submission" date="2024-08" db="EMBL/GenBank/DDBJ databases">
        <authorList>
            <person name="Cucini C."/>
            <person name="Frati F."/>
        </authorList>
    </citation>
    <scope>NUCLEOTIDE SEQUENCE [LARGE SCALE GENOMIC DNA]</scope>
</reference>
<evidence type="ECO:0000313" key="8">
    <source>
        <dbReference type="Proteomes" id="UP001642540"/>
    </source>
</evidence>
<dbReference type="CDD" id="cd19508">
    <property type="entry name" value="RecA-like_Pch2-like"/>
    <property type="match status" value="1"/>
</dbReference>
<dbReference type="InterPro" id="IPR003593">
    <property type="entry name" value="AAA+_ATPase"/>
</dbReference>
<feature type="domain" description="AAA+ ATPase" evidence="6">
    <location>
        <begin position="186"/>
        <end position="338"/>
    </location>
</feature>
<evidence type="ECO:0000256" key="5">
    <source>
        <dbReference type="RuleBase" id="RU003651"/>
    </source>
</evidence>
<keyword evidence="2 5" id="KW-0547">Nucleotide-binding</keyword>
<gene>
    <name evidence="7" type="ORF">ODALV1_LOCUS6986</name>
</gene>
<dbReference type="SMART" id="SM00382">
    <property type="entry name" value="AAA"/>
    <property type="match status" value="1"/>
</dbReference>
<evidence type="ECO:0000256" key="1">
    <source>
        <dbReference type="ARBA" id="ARBA00007271"/>
    </source>
</evidence>
<dbReference type="InterPro" id="IPR044539">
    <property type="entry name" value="Pch2-like"/>
</dbReference>
<dbReference type="InterPro" id="IPR058249">
    <property type="entry name" value="Pch2_C"/>
</dbReference>
<keyword evidence="3 5" id="KW-0067">ATP-binding</keyword>
<dbReference type="Pfam" id="PF00004">
    <property type="entry name" value="AAA"/>
    <property type="match status" value="1"/>
</dbReference>
<dbReference type="InterPro" id="IPR001270">
    <property type="entry name" value="ClpA/B"/>
</dbReference>
<dbReference type="EMBL" id="CAXLJM020000022">
    <property type="protein sequence ID" value="CAL8088221.1"/>
    <property type="molecule type" value="Genomic_DNA"/>
</dbReference>
<evidence type="ECO:0000313" key="7">
    <source>
        <dbReference type="EMBL" id="CAL8088221.1"/>
    </source>
</evidence>
<evidence type="ECO:0000259" key="6">
    <source>
        <dbReference type="SMART" id="SM00382"/>
    </source>
</evidence>
<proteinExistence type="inferred from homology"/>
<comment type="caution">
    <text evidence="7">The sequence shown here is derived from an EMBL/GenBank/DDBJ whole genome shotgun (WGS) entry which is preliminary data.</text>
</comment>
<protein>
    <recommendedName>
        <fullName evidence="6">AAA+ ATPase domain-containing protein</fullName>
    </recommendedName>
</protein>
<dbReference type="PANTHER" id="PTHR45991">
    <property type="entry name" value="PACHYTENE CHECKPOINT PROTEIN 2"/>
    <property type="match status" value="1"/>
</dbReference>
<evidence type="ECO:0000256" key="2">
    <source>
        <dbReference type="ARBA" id="ARBA00022741"/>
    </source>
</evidence>
<name>A0ABP1Q722_9HEXA</name>
<sequence length="458" mass="50276">MKHFSVEVVRKQSSHLTRSEIHELVLCAMEKSKIGSISISVDEGYLVPMDDLEHFSPGISSSVESLMVYLEKHEIGGGDLDNGMASVENSNSQMQMNGNGAEVKHIYSIYVYELDLEGEEAEYMGDNDEEEGQSASSHHWLLPSRSFHGLWESLIFESDIKCKLVDYVKTAVMFSTKGVSPALVSWNKVVLLHGPPGTGKTSLCKALAQKAVIRLQDDFLYGQLIEINSHSLFSKWFSESGKLVTKMFDKILELVEDPKALIFLLIDEVESLAQCRQSAEIGNEPTDSIRAVNALLTQIDRVKKYPNVLILTTSNIVGSIDIAFVDRADLKLFIGHPPATVIYGILASCINELIRVGVVTTPEGISLPSMVCETNSRIPFVASLLQISGRAKGLSGRSLRKIPFLTYANYFSASRGNGCELTDFLEAMSTAVDKELLDRLALKTSSGSSKLGDAVLNV</sequence>
<dbReference type="PROSITE" id="PS00674">
    <property type="entry name" value="AAA"/>
    <property type="match status" value="1"/>
</dbReference>
<dbReference type="InterPro" id="IPR003960">
    <property type="entry name" value="ATPase_AAA_CS"/>
</dbReference>
<dbReference type="Gene3D" id="3.40.50.300">
    <property type="entry name" value="P-loop containing nucleotide triphosphate hydrolases"/>
    <property type="match status" value="1"/>
</dbReference>
<evidence type="ECO:0000256" key="4">
    <source>
        <dbReference type="ARBA" id="ARBA00023254"/>
    </source>
</evidence>
<keyword evidence="4" id="KW-0469">Meiosis</keyword>
<dbReference type="PANTHER" id="PTHR45991:SF1">
    <property type="entry name" value="PACHYTENE CHECKPOINT PROTEIN 2 HOMOLOG"/>
    <property type="match status" value="1"/>
</dbReference>
<evidence type="ECO:0000256" key="3">
    <source>
        <dbReference type="ARBA" id="ARBA00022840"/>
    </source>
</evidence>
<dbReference type="SUPFAM" id="SSF52540">
    <property type="entry name" value="P-loop containing nucleoside triphosphate hydrolases"/>
    <property type="match status" value="1"/>
</dbReference>
<dbReference type="Pfam" id="PF23242">
    <property type="entry name" value="AAA_lid_TRIP13_C"/>
    <property type="match status" value="1"/>
</dbReference>